<feature type="domain" description="Methyltransferase small" evidence="6">
    <location>
        <begin position="35"/>
        <end position="126"/>
    </location>
</feature>
<dbReference type="PROSITE" id="PS00092">
    <property type="entry name" value="N6_MTASE"/>
    <property type="match status" value="1"/>
</dbReference>
<dbReference type="HAMAP" id="MF_01872">
    <property type="entry name" value="tRNA_methyltr_YfiC"/>
    <property type="match status" value="1"/>
</dbReference>
<dbReference type="GO" id="GO:0016430">
    <property type="term" value="F:tRNA (adenine-N6)-methyltransferase activity"/>
    <property type="evidence" value="ECO:0007669"/>
    <property type="project" value="InterPro"/>
</dbReference>
<evidence type="ECO:0000256" key="4">
    <source>
        <dbReference type="ARBA" id="ARBA00022691"/>
    </source>
</evidence>
<evidence type="ECO:0000313" key="7">
    <source>
        <dbReference type="EMBL" id="KKM95989.1"/>
    </source>
</evidence>
<name>A0A0F9LLR1_9ZZZZ</name>
<dbReference type="InterPro" id="IPR002052">
    <property type="entry name" value="DNA_methylase_N6_adenine_CS"/>
</dbReference>
<organism evidence="7">
    <name type="scientific">marine sediment metagenome</name>
    <dbReference type="NCBI Taxonomy" id="412755"/>
    <lineage>
        <taxon>unclassified sequences</taxon>
        <taxon>metagenomes</taxon>
        <taxon>ecological metagenomes</taxon>
    </lineage>
</organism>
<dbReference type="Gene3D" id="3.40.50.150">
    <property type="entry name" value="Vaccinia Virus protein VP39"/>
    <property type="match status" value="1"/>
</dbReference>
<evidence type="ECO:0000259" key="6">
    <source>
        <dbReference type="Pfam" id="PF05175"/>
    </source>
</evidence>
<dbReference type="AlphaFoldDB" id="A0A0F9LLR1"/>
<dbReference type="EMBL" id="LAZR01005938">
    <property type="protein sequence ID" value="KKM95989.1"/>
    <property type="molecule type" value="Genomic_DNA"/>
</dbReference>
<evidence type="ECO:0000256" key="3">
    <source>
        <dbReference type="ARBA" id="ARBA00022679"/>
    </source>
</evidence>
<evidence type="ECO:0000256" key="1">
    <source>
        <dbReference type="ARBA" id="ARBA00022490"/>
    </source>
</evidence>
<dbReference type="SUPFAM" id="SSF53335">
    <property type="entry name" value="S-adenosyl-L-methionine-dependent methyltransferases"/>
    <property type="match status" value="1"/>
</dbReference>
<dbReference type="GO" id="GO:0008033">
    <property type="term" value="P:tRNA processing"/>
    <property type="evidence" value="ECO:0007669"/>
    <property type="project" value="UniProtKB-KW"/>
</dbReference>
<dbReference type="GO" id="GO:0032259">
    <property type="term" value="P:methylation"/>
    <property type="evidence" value="ECO:0007669"/>
    <property type="project" value="UniProtKB-KW"/>
</dbReference>
<keyword evidence="2" id="KW-0489">Methyltransferase</keyword>
<evidence type="ECO:0000256" key="2">
    <source>
        <dbReference type="ARBA" id="ARBA00022603"/>
    </source>
</evidence>
<gene>
    <name evidence="7" type="ORF">LCGC14_1182650</name>
</gene>
<dbReference type="PANTHER" id="PTHR47739:SF1">
    <property type="entry name" value="TRNA1(VAL) (ADENINE(37)-N6)-METHYLTRANSFERASE"/>
    <property type="match status" value="1"/>
</dbReference>
<dbReference type="CDD" id="cd02440">
    <property type="entry name" value="AdoMet_MTases"/>
    <property type="match status" value="1"/>
</dbReference>
<keyword evidence="4" id="KW-0949">S-adenosyl-L-methionine</keyword>
<dbReference type="InterPro" id="IPR050210">
    <property type="entry name" value="tRNA_Adenine-N(6)_MTase"/>
</dbReference>
<dbReference type="GO" id="GO:0003676">
    <property type="term" value="F:nucleic acid binding"/>
    <property type="evidence" value="ECO:0007669"/>
    <property type="project" value="InterPro"/>
</dbReference>
<reference evidence="7" key="1">
    <citation type="journal article" date="2015" name="Nature">
        <title>Complex archaea that bridge the gap between prokaryotes and eukaryotes.</title>
        <authorList>
            <person name="Spang A."/>
            <person name="Saw J.H."/>
            <person name="Jorgensen S.L."/>
            <person name="Zaremba-Niedzwiedzka K."/>
            <person name="Martijn J."/>
            <person name="Lind A.E."/>
            <person name="van Eijk R."/>
            <person name="Schleper C."/>
            <person name="Guy L."/>
            <person name="Ettema T.J."/>
        </authorList>
    </citation>
    <scope>NUCLEOTIDE SEQUENCE</scope>
</reference>
<dbReference type="InterPro" id="IPR007848">
    <property type="entry name" value="Small_mtfrase_dom"/>
</dbReference>
<dbReference type="InterPro" id="IPR022882">
    <property type="entry name" value="tRNA_adenine-N6_MeTrfase"/>
</dbReference>
<dbReference type="Pfam" id="PF05175">
    <property type="entry name" value="MTS"/>
    <property type="match status" value="1"/>
</dbReference>
<dbReference type="InterPro" id="IPR029063">
    <property type="entry name" value="SAM-dependent_MTases_sf"/>
</dbReference>
<keyword evidence="5" id="KW-0819">tRNA processing</keyword>
<protein>
    <recommendedName>
        <fullName evidence="6">Methyltransferase small domain-containing protein</fullName>
    </recommendedName>
</protein>
<dbReference type="PANTHER" id="PTHR47739">
    <property type="entry name" value="TRNA1(VAL) (ADENINE(37)-N6)-METHYLTRANSFERASE"/>
    <property type="match status" value="1"/>
</dbReference>
<keyword evidence="3" id="KW-0808">Transferase</keyword>
<proteinExistence type="inferred from homology"/>
<accession>A0A0F9LLR1</accession>
<keyword evidence="1" id="KW-0963">Cytoplasm</keyword>
<sequence length="237" mass="26718">MKDRFSFKAFTINQSRSAMKVGTDGVLLGAWVSLDETLESILDIGAGTGLIALLLAQRSSADTIDAIEIDEDAYEECVENFEASSWGDRLFCYHAALDEFVEEWDDSYDLIVCNPPFYAEDVSSGNTSRDTARQNAALPFDELLKGVDSLLSKDGNFATIIPFKEEVNFLTLALSLGLYPQRITRVKGNPKVDVKRSLIEFGYTQIDCDINELTIELERHQYTAEYKRLTQDFYLKM</sequence>
<comment type="caution">
    <text evidence="7">The sequence shown here is derived from an EMBL/GenBank/DDBJ whole genome shotgun (WGS) entry which is preliminary data.</text>
</comment>
<evidence type="ECO:0000256" key="5">
    <source>
        <dbReference type="ARBA" id="ARBA00022694"/>
    </source>
</evidence>